<feature type="domain" description="STAS" evidence="3">
    <location>
        <begin position="13"/>
        <end position="99"/>
    </location>
</feature>
<accession>A0A2G3E7H1</accession>
<dbReference type="SUPFAM" id="SSF52091">
    <property type="entry name" value="SpoIIaa-like"/>
    <property type="match status" value="1"/>
</dbReference>
<gene>
    <name evidence="5" type="ORF">CSX00_12795</name>
    <name evidence="4" type="ORF">CSX01_01600</name>
</gene>
<dbReference type="Proteomes" id="UP000225889">
    <property type="component" value="Unassembled WGS sequence"/>
</dbReference>
<comment type="caution">
    <text evidence="5">The sequence shown here is derived from an EMBL/GenBank/DDBJ whole genome shotgun (WGS) entry which is preliminary data.</text>
</comment>
<dbReference type="EMBL" id="PDYH01000058">
    <property type="protein sequence ID" value="PHU39216.1"/>
    <property type="molecule type" value="Genomic_DNA"/>
</dbReference>
<dbReference type="AlphaFoldDB" id="A0A2G3E7H1"/>
<organism evidence="5 6">
    <name type="scientific">Pseudobutyrivibrio ruminis</name>
    <dbReference type="NCBI Taxonomy" id="46206"/>
    <lineage>
        <taxon>Bacteria</taxon>
        <taxon>Bacillati</taxon>
        <taxon>Bacillota</taxon>
        <taxon>Clostridia</taxon>
        <taxon>Lachnospirales</taxon>
        <taxon>Lachnospiraceae</taxon>
        <taxon>Pseudobutyrivibrio</taxon>
    </lineage>
</organism>
<evidence type="ECO:0000313" key="5">
    <source>
        <dbReference type="EMBL" id="PHU39216.1"/>
    </source>
</evidence>
<evidence type="ECO:0000256" key="2">
    <source>
        <dbReference type="RuleBase" id="RU003749"/>
    </source>
</evidence>
<dbReference type="Proteomes" id="UP000224317">
    <property type="component" value="Unassembled WGS sequence"/>
</dbReference>
<dbReference type="Pfam" id="PF01740">
    <property type="entry name" value="STAS"/>
    <property type="match status" value="1"/>
</dbReference>
<dbReference type="Gene3D" id="3.30.750.24">
    <property type="entry name" value="STAS domain"/>
    <property type="match status" value="1"/>
</dbReference>
<dbReference type="NCBIfam" id="TIGR00377">
    <property type="entry name" value="ant_ant_sig"/>
    <property type="match status" value="1"/>
</dbReference>
<dbReference type="GO" id="GO:0043856">
    <property type="term" value="F:anti-sigma factor antagonist activity"/>
    <property type="evidence" value="ECO:0007669"/>
    <property type="project" value="InterPro"/>
</dbReference>
<protein>
    <recommendedName>
        <fullName evidence="2">Anti-sigma factor antagonist</fullName>
    </recommendedName>
</protein>
<proteinExistence type="inferred from homology"/>
<evidence type="ECO:0000313" key="6">
    <source>
        <dbReference type="Proteomes" id="UP000224317"/>
    </source>
</evidence>
<name>A0A2G3E7H1_9FIRM</name>
<dbReference type="InterPro" id="IPR036513">
    <property type="entry name" value="STAS_dom_sf"/>
</dbReference>
<dbReference type="PANTHER" id="PTHR33495:SF14">
    <property type="entry name" value="ANTI-SIGMA FACTOR ANTAGONIST"/>
    <property type="match status" value="1"/>
</dbReference>
<keyword evidence="6" id="KW-1185">Reference proteome</keyword>
<dbReference type="CDD" id="cd07043">
    <property type="entry name" value="STAS_anti-anti-sigma_factors"/>
    <property type="match status" value="1"/>
</dbReference>
<dbReference type="PROSITE" id="PS50801">
    <property type="entry name" value="STAS"/>
    <property type="match status" value="1"/>
</dbReference>
<dbReference type="EMBL" id="PDYF01000007">
    <property type="protein sequence ID" value="PHU36132.1"/>
    <property type="molecule type" value="Genomic_DNA"/>
</dbReference>
<reference evidence="5" key="2">
    <citation type="submission" date="2017-10" db="EMBL/GenBank/DDBJ databases">
        <authorList>
            <person name="Banno H."/>
            <person name="Chua N.-H."/>
        </authorList>
    </citation>
    <scope>NUCLEOTIDE SEQUENCE [LARGE SCALE GENOMIC DNA]</scope>
    <source>
        <strain evidence="5">JK10</strain>
        <strain evidence="4">JK626</strain>
    </source>
</reference>
<evidence type="ECO:0000256" key="1">
    <source>
        <dbReference type="ARBA" id="ARBA00009013"/>
    </source>
</evidence>
<dbReference type="InterPro" id="IPR002645">
    <property type="entry name" value="STAS_dom"/>
</dbReference>
<reference evidence="5" key="1">
    <citation type="submission" date="2017-10" db="EMBL/GenBank/DDBJ databases">
        <title>Resolving the taxonomy of Roseburia spp., Eubacterium rectale and Agathobacter spp. through phylogenomic analysis.</title>
        <authorList>
            <person name="Sheridan P.O."/>
            <person name="Walker A.W."/>
            <person name="Duncan S.H."/>
            <person name="Scott K.P."/>
            <person name="Toole P.W.O."/>
            <person name="Luis P."/>
            <person name="Flint H.J."/>
        </authorList>
    </citation>
    <scope>NUCLEOTIDE SEQUENCE [LARGE SCALE GENOMIC DNA]</scope>
    <source>
        <strain evidence="5">JK10</strain>
        <strain evidence="4">JK626</strain>
    </source>
</reference>
<comment type="similarity">
    <text evidence="1 2">Belongs to the anti-sigma-factor antagonist family.</text>
</comment>
<dbReference type="InterPro" id="IPR003658">
    <property type="entry name" value="Anti-sigma_ant"/>
</dbReference>
<sequence>MLNIRGGKNGENLLIQLEGRLDTTTASQLEEKLNSEIDGVKELTFDLKDLEYISSAGLRILLSAQKTMNNQGKMIVKNASEEVQEIFEVTGFSDIFIIQ</sequence>
<evidence type="ECO:0000259" key="3">
    <source>
        <dbReference type="PROSITE" id="PS50801"/>
    </source>
</evidence>
<dbReference type="PANTHER" id="PTHR33495">
    <property type="entry name" value="ANTI-SIGMA FACTOR ANTAGONIST TM_1081-RELATED-RELATED"/>
    <property type="match status" value="1"/>
</dbReference>
<evidence type="ECO:0000313" key="4">
    <source>
        <dbReference type="EMBL" id="PHU36132.1"/>
    </source>
</evidence>